<keyword evidence="3" id="KW-1185">Reference proteome</keyword>
<protein>
    <submittedName>
        <fullName evidence="2">Cupin domain protein</fullName>
    </submittedName>
</protein>
<dbReference type="InterPro" id="IPR011051">
    <property type="entry name" value="RmlC_Cupin_sf"/>
</dbReference>
<proteinExistence type="predicted"/>
<dbReference type="EMBL" id="LTBC01000014">
    <property type="protein sequence ID" value="KYH31169.1"/>
    <property type="molecule type" value="Genomic_DNA"/>
</dbReference>
<accession>A0A151AU34</accession>
<reference evidence="2 3" key="1">
    <citation type="submission" date="2016-02" db="EMBL/GenBank/DDBJ databases">
        <title>Genome sequence of Moorella mulderi DSM 14980.</title>
        <authorList>
            <person name="Poehlein A."/>
            <person name="Daniel R."/>
        </authorList>
    </citation>
    <scope>NUCLEOTIDE SEQUENCE [LARGE SCALE GENOMIC DNA]</scope>
    <source>
        <strain evidence="2 3">DSM 14980</strain>
    </source>
</reference>
<comment type="caution">
    <text evidence="2">The sequence shown here is derived from an EMBL/GenBank/DDBJ whole genome shotgun (WGS) entry which is preliminary data.</text>
</comment>
<dbReference type="PANTHER" id="PTHR37694:SF1">
    <property type="entry name" value="SLR8022 PROTEIN"/>
    <property type="match status" value="1"/>
</dbReference>
<dbReference type="RefSeq" id="WP_062285321.1">
    <property type="nucleotide sequence ID" value="NZ_LTBC01000014.1"/>
</dbReference>
<dbReference type="AlphaFoldDB" id="A0A151AU34"/>
<evidence type="ECO:0000259" key="1">
    <source>
        <dbReference type="Pfam" id="PF07883"/>
    </source>
</evidence>
<dbReference type="InterPro" id="IPR013096">
    <property type="entry name" value="Cupin_2"/>
</dbReference>
<dbReference type="PATRIC" id="fig|1122241.3.peg.2706"/>
<evidence type="ECO:0000313" key="2">
    <source>
        <dbReference type="EMBL" id="KYH31169.1"/>
    </source>
</evidence>
<dbReference type="PANTHER" id="PTHR37694">
    <property type="entry name" value="SLR8022 PROTEIN"/>
    <property type="match status" value="1"/>
</dbReference>
<gene>
    <name evidence="2" type="ORF">MOMUL_25500</name>
</gene>
<dbReference type="Proteomes" id="UP000075670">
    <property type="component" value="Unassembled WGS sequence"/>
</dbReference>
<name>A0A151AU34_9FIRM</name>
<sequence>MEIIRINERPQQVTPRGVKARAVLDVPYINIMNLTLAPGDEVPSHTTPVDVLFHIIEGEGSVTVGPETAKVSAGEIVVSPAGIPHALAANAGTHFSVLVIKTPNPKNMAKSG</sequence>
<evidence type="ECO:0000313" key="3">
    <source>
        <dbReference type="Proteomes" id="UP000075670"/>
    </source>
</evidence>
<dbReference type="OrthoDB" id="9797047at2"/>
<dbReference type="Gene3D" id="2.60.120.10">
    <property type="entry name" value="Jelly Rolls"/>
    <property type="match status" value="1"/>
</dbReference>
<feature type="domain" description="Cupin type-2" evidence="1">
    <location>
        <begin position="34"/>
        <end position="100"/>
    </location>
</feature>
<dbReference type="InterPro" id="IPR014710">
    <property type="entry name" value="RmlC-like_jellyroll"/>
</dbReference>
<dbReference type="SUPFAM" id="SSF51182">
    <property type="entry name" value="RmlC-like cupins"/>
    <property type="match status" value="1"/>
</dbReference>
<organism evidence="2 3">
    <name type="scientific">Moorella mulderi DSM 14980</name>
    <dbReference type="NCBI Taxonomy" id="1122241"/>
    <lineage>
        <taxon>Bacteria</taxon>
        <taxon>Bacillati</taxon>
        <taxon>Bacillota</taxon>
        <taxon>Clostridia</taxon>
        <taxon>Neomoorellales</taxon>
        <taxon>Neomoorellaceae</taxon>
        <taxon>Neomoorella</taxon>
    </lineage>
</organism>
<dbReference type="Pfam" id="PF07883">
    <property type="entry name" value="Cupin_2"/>
    <property type="match status" value="1"/>
</dbReference>